<sequence length="211" mass="23182">MYSPHKIFLCGSAGLLLLASLPAAADVYKYVDDSGHVYYTDKPKHSGYKVVVKTPMSIALPFSRSNGGNVVIGRSVQSAQASALGRAQFSQAIDFMASKYRLDPFLLHAVIQAESAYNPSAQSNKGAMGLMQLMPDTANRYGVRNPWNPVENIEGGAMYLRDLLGMFESNVVLALAAYNSGENNVRKYGNKIPPFPETQDYVMKVLSNYRR</sequence>
<dbReference type="Proteomes" id="UP000325755">
    <property type="component" value="Chromosome"/>
</dbReference>
<gene>
    <name evidence="5" type="ORF">F6R98_04125</name>
</gene>
<comment type="similarity">
    <text evidence="1">Belongs to the transglycosylase Slt family.</text>
</comment>
<dbReference type="PANTHER" id="PTHR37423:SF2">
    <property type="entry name" value="MEMBRANE-BOUND LYTIC MUREIN TRANSGLYCOSYLASE C"/>
    <property type="match status" value="1"/>
</dbReference>
<organism evidence="5 6">
    <name type="scientific">Candidatus Methylospira mobilis</name>
    <dbReference type="NCBI Taxonomy" id="1808979"/>
    <lineage>
        <taxon>Bacteria</taxon>
        <taxon>Pseudomonadati</taxon>
        <taxon>Pseudomonadota</taxon>
        <taxon>Gammaproteobacteria</taxon>
        <taxon>Methylococcales</taxon>
        <taxon>Methylococcaceae</taxon>
        <taxon>Candidatus Methylospira</taxon>
    </lineage>
</organism>
<dbReference type="Pfam" id="PF13511">
    <property type="entry name" value="DUF4124"/>
    <property type="match status" value="1"/>
</dbReference>
<dbReference type="AlphaFoldDB" id="A0A5Q0BM77"/>
<dbReference type="GO" id="GO:0008933">
    <property type="term" value="F:peptidoglycan lytic transglycosylase activity"/>
    <property type="evidence" value="ECO:0007669"/>
    <property type="project" value="InterPro"/>
</dbReference>
<dbReference type="EMBL" id="CP044205">
    <property type="protein sequence ID" value="QFY44933.1"/>
    <property type="molecule type" value="Genomic_DNA"/>
</dbReference>
<evidence type="ECO:0000313" key="6">
    <source>
        <dbReference type="Proteomes" id="UP000325755"/>
    </source>
</evidence>
<dbReference type="KEGG" id="mmob:F6R98_04125"/>
<feature type="domain" description="Transglycosylase SLT" evidence="3">
    <location>
        <begin position="93"/>
        <end position="190"/>
    </location>
</feature>
<feature type="chain" id="PRO_5024987345" evidence="2">
    <location>
        <begin position="26"/>
        <end position="211"/>
    </location>
</feature>
<dbReference type="InterPro" id="IPR025392">
    <property type="entry name" value="DUF4124"/>
</dbReference>
<dbReference type="GO" id="GO:0000270">
    <property type="term" value="P:peptidoglycan metabolic process"/>
    <property type="evidence" value="ECO:0007669"/>
    <property type="project" value="InterPro"/>
</dbReference>
<dbReference type="Pfam" id="PF01464">
    <property type="entry name" value="SLT"/>
    <property type="match status" value="1"/>
</dbReference>
<dbReference type="InterPro" id="IPR023346">
    <property type="entry name" value="Lysozyme-like_dom_sf"/>
</dbReference>
<dbReference type="InterPro" id="IPR000189">
    <property type="entry name" value="Transglyc_AS"/>
</dbReference>
<dbReference type="SUPFAM" id="SSF53955">
    <property type="entry name" value="Lysozyme-like"/>
    <property type="match status" value="1"/>
</dbReference>
<dbReference type="Gene3D" id="1.10.530.10">
    <property type="match status" value="1"/>
</dbReference>
<evidence type="ECO:0000256" key="2">
    <source>
        <dbReference type="SAM" id="SignalP"/>
    </source>
</evidence>
<protein>
    <submittedName>
        <fullName evidence="5">Transglycosylase SLT domain-containing protein</fullName>
    </submittedName>
</protein>
<feature type="domain" description="DUF4124" evidence="4">
    <location>
        <begin position="15"/>
        <end position="52"/>
    </location>
</feature>
<dbReference type="InterPro" id="IPR008258">
    <property type="entry name" value="Transglycosylase_SLT_dom_1"/>
</dbReference>
<keyword evidence="2" id="KW-0732">Signal</keyword>
<evidence type="ECO:0000313" key="5">
    <source>
        <dbReference type="EMBL" id="QFY44933.1"/>
    </source>
</evidence>
<proteinExistence type="inferred from homology"/>
<evidence type="ECO:0000256" key="1">
    <source>
        <dbReference type="ARBA" id="ARBA00007734"/>
    </source>
</evidence>
<dbReference type="CDD" id="cd00254">
    <property type="entry name" value="LT-like"/>
    <property type="match status" value="1"/>
</dbReference>
<dbReference type="PANTHER" id="PTHR37423">
    <property type="entry name" value="SOLUBLE LYTIC MUREIN TRANSGLYCOSYLASE-RELATED"/>
    <property type="match status" value="1"/>
</dbReference>
<dbReference type="GO" id="GO:0016020">
    <property type="term" value="C:membrane"/>
    <property type="evidence" value="ECO:0007669"/>
    <property type="project" value="InterPro"/>
</dbReference>
<dbReference type="OrthoDB" id="92254at2"/>
<dbReference type="FunCoup" id="A0A5Q0BM77">
    <property type="interactions" value="21"/>
</dbReference>
<name>A0A5Q0BM77_9GAMM</name>
<evidence type="ECO:0000259" key="4">
    <source>
        <dbReference type="Pfam" id="PF13511"/>
    </source>
</evidence>
<evidence type="ECO:0000259" key="3">
    <source>
        <dbReference type="Pfam" id="PF01464"/>
    </source>
</evidence>
<keyword evidence="6" id="KW-1185">Reference proteome</keyword>
<dbReference type="PROSITE" id="PS00922">
    <property type="entry name" value="TRANSGLYCOSYLASE"/>
    <property type="match status" value="1"/>
</dbReference>
<accession>A0A5Q0BM77</accession>
<dbReference type="InParanoid" id="A0A5Q0BM77"/>
<reference evidence="5 6" key="1">
    <citation type="submission" date="2019-09" db="EMBL/GenBank/DDBJ databases">
        <title>Ecophysiology of the spiral-shaped methanotroph Methylospira mobilis as revealed by the complete genome sequence.</title>
        <authorList>
            <person name="Oshkin I.Y."/>
            <person name="Dedysh S.N."/>
            <person name="Miroshnikov K."/>
            <person name="Danilova O.V."/>
            <person name="Hakobyan A."/>
            <person name="Liesack W."/>
        </authorList>
    </citation>
    <scope>NUCLEOTIDE SEQUENCE [LARGE SCALE GENOMIC DNA]</scope>
    <source>
        <strain evidence="5 6">Shm1</strain>
    </source>
</reference>
<feature type="signal peptide" evidence="2">
    <location>
        <begin position="1"/>
        <end position="25"/>
    </location>
</feature>